<dbReference type="AlphaFoldDB" id="A0A1G9M0L1"/>
<proteinExistence type="predicted"/>
<evidence type="ECO:0000256" key="1">
    <source>
        <dbReference type="SAM" id="MobiDB-lite"/>
    </source>
</evidence>
<reference evidence="3" key="1">
    <citation type="submission" date="2016-10" db="EMBL/GenBank/DDBJ databases">
        <authorList>
            <person name="Varghese N."/>
            <person name="Submissions S."/>
        </authorList>
    </citation>
    <scope>NUCLEOTIDE SEQUENCE [LARGE SCALE GENOMIC DNA]</scope>
    <source>
        <strain evidence="3">CGMCC 1.6199</strain>
    </source>
</reference>
<protein>
    <submittedName>
        <fullName evidence="2">Uncharacterized protein</fullName>
    </submittedName>
</protein>
<dbReference type="EMBL" id="FNHF01000001">
    <property type="protein sequence ID" value="SDL67748.1"/>
    <property type="molecule type" value="Genomic_DNA"/>
</dbReference>
<evidence type="ECO:0000313" key="2">
    <source>
        <dbReference type="EMBL" id="SDL67748.1"/>
    </source>
</evidence>
<sequence length="36" mass="4276">MTDKSKDQLKKDRKNEKKQQAEYKNKKLDGPDRPSV</sequence>
<keyword evidence="3" id="KW-1185">Reference proteome</keyword>
<accession>A0A1G9M0L1</accession>
<evidence type="ECO:0000313" key="3">
    <source>
        <dbReference type="Proteomes" id="UP000182347"/>
    </source>
</evidence>
<organism evidence="2 3">
    <name type="scientific">Sediminibacillus halophilus</name>
    <dbReference type="NCBI Taxonomy" id="482461"/>
    <lineage>
        <taxon>Bacteria</taxon>
        <taxon>Bacillati</taxon>
        <taxon>Bacillota</taxon>
        <taxon>Bacilli</taxon>
        <taxon>Bacillales</taxon>
        <taxon>Bacillaceae</taxon>
        <taxon>Sediminibacillus</taxon>
    </lineage>
</organism>
<gene>
    <name evidence="2" type="ORF">SAMN05216244_0365</name>
</gene>
<name>A0A1G9M0L1_9BACI</name>
<dbReference type="STRING" id="482461.SAMN05216244_0365"/>
<feature type="region of interest" description="Disordered" evidence="1">
    <location>
        <begin position="1"/>
        <end position="36"/>
    </location>
</feature>
<dbReference type="Proteomes" id="UP000182347">
    <property type="component" value="Unassembled WGS sequence"/>
</dbReference>